<dbReference type="SUPFAM" id="SSF53474">
    <property type="entry name" value="alpha/beta-Hydrolases"/>
    <property type="match status" value="1"/>
</dbReference>
<keyword evidence="2" id="KW-1185">Reference proteome</keyword>
<evidence type="ECO:0000313" key="1">
    <source>
        <dbReference type="EMBL" id="MCL1127711.1"/>
    </source>
</evidence>
<dbReference type="Proteomes" id="UP001203423">
    <property type="component" value="Unassembled WGS sequence"/>
</dbReference>
<protein>
    <recommendedName>
        <fullName evidence="3">Fungal lipase-like domain-containing protein</fullName>
    </recommendedName>
</protein>
<gene>
    <name evidence="1" type="ORF">L2764_25360</name>
</gene>
<dbReference type="RefSeq" id="WP_248943147.1">
    <property type="nucleotide sequence ID" value="NZ_JAKIKS010000198.1"/>
</dbReference>
<evidence type="ECO:0008006" key="3">
    <source>
        <dbReference type="Google" id="ProtNLM"/>
    </source>
</evidence>
<dbReference type="InterPro" id="IPR029058">
    <property type="entry name" value="AB_hydrolase_fold"/>
</dbReference>
<name>A0ABT0LJ22_9GAMM</name>
<proteinExistence type="predicted"/>
<dbReference type="EMBL" id="JAKIKS010000198">
    <property type="protein sequence ID" value="MCL1127711.1"/>
    <property type="molecule type" value="Genomic_DNA"/>
</dbReference>
<reference evidence="1 2" key="1">
    <citation type="submission" date="2022-01" db="EMBL/GenBank/DDBJ databases">
        <title>Whole genome-based taxonomy of the Shewanellaceae.</title>
        <authorList>
            <person name="Martin-Rodriguez A.J."/>
        </authorList>
    </citation>
    <scope>NUCLEOTIDE SEQUENCE [LARGE SCALE GENOMIC DNA]</scope>
    <source>
        <strain evidence="1 2">DSM 17177</strain>
    </source>
</reference>
<sequence>MPSLVLSPPEIEQHHIASPNEIHENNTHEMSGKVPHFGKGLAQITSQSDVQSTRNLGVLNTPLGGKYSIGNLISTLSRIPGNLLSGIGNASQAVEESILSSDEMETYQPNIHTLPSSNNYEVALHGVGSLGRIITGIGTISNAVVGATAGFICLGEMLLTRAFHFCLGKDVSINARMGQTVFPREMKQKAINELQLCNHVMRNEGKENSAPASLQALASSQLNLPENYRLAQPSEVPHQWRRLYNSNTGIIQTNLSIPVGMGVFVDEGTNTLKLAFRGITNEPRTQIGAITGSLYSDTFMRTARSIAEDFQEHHTGIGSKSIELIGHSLGGEAVEYAGAMTGLKTTAYNSAGLSALTRSEIGINRINYANITNVNTQRDWLSQDLIRSTWVPRAQIGSNQYIFEEDTRRTQGNAHFVEAMIDGLRKY</sequence>
<comment type="caution">
    <text evidence="1">The sequence shown here is derived from an EMBL/GenBank/DDBJ whole genome shotgun (WGS) entry which is preliminary data.</text>
</comment>
<organism evidence="1 2">
    <name type="scientific">Shewanella surugensis</name>
    <dbReference type="NCBI Taxonomy" id="212020"/>
    <lineage>
        <taxon>Bacteria</taxon>
        <taxon>Pseudomonadati</taxon>
        <taxon>Pseudomonadota</taxon>
        <taxon>Gammaproteobacteria</taxon>
        <taxon>Alteromonadales</taxon>
        <taxon>Shewanellaceae</taxon>
        <taxon>Shewanella</taxon>
    </lineage>
</organism>
<evidence type="ECO:0000313" key="2">
    <source>
        <dbReference type="Proteomes" id="UP001203423"/>
    </source>
</evidence>
<accession>A0ABT0LJ22</accession>